<evidence type="ECO:0000256" key="3">
    <source>
        <dbReference type="ARBA" id="ARBA00022692"/>
    </source>
</evidence>
<keyword evidence="9" id="KW-1185">Reference proteome</keyword>
<dbReference type="InterPro" id="IPR011701">
    <property type="entry name" value="MFS"/>
</dbReference>
<evidence type="ECO:0000256" key="2">
    <source>
        <dbReference type="ARBA" id="ARBA00022475"/>
    </source>
</evidence>
<evidence type="ECO:0000256" key="4">
    <source>
        <dbReference type="ARBA" id="ARBA00022989"/>
    </source>
</evidence>
<feature type="transmembrane region" description="Helical" evidence="6">
    <location>
        <begin position="115"/>
        <end position="133"/>
    </location>
</feature>
<feature type="domain" description="Major facilitator superfamily (MFS) profile" evidence="7">
    <location>
        <begin position="20"/>
        <end position="406"/>
    </location>
</feature>
<dbReference type="Gene3D" id="1.20.1250.20">
    <property type="entry name" value="MFS general substrate transporter like domains"/>
    <property type="match status" value="1"/>
</dbReference>
<evidence type="ECO:0000256" key="5">
    <source>
        <dbReference type="ARBA" id="ARBA00023136"/>
    </source>
</evidence>
<feature type="transmembrane region" description="Helical" evidence="6">
    <location>
        <begin position="176"/>
        <end position="194"/>
    </location>
</feature>
<dbReference type="CDD" id="cd17324">
    <property type="entry name" value="MFS_NepI_like"/>
    <property type="match status" value="1"/>
</dbReference>
<feature type="transmembrane region" description="Helical" evidence="6">
    <location>
        <begin position="145"/>
        <end position="170"/>
    </location>
</feature>
<gene>
    <name evidence="8" type="ORF">ACFSYH_02655</name>
</gene>
<name>A0ABW5XBL1_9MICO</name>
<evidence type="ECO:0000259" key="7">
    <source>
        <dbReference type="PROSITE" id="PS50850"/>
    </source>
</evidence>
<evidence type="ECO:0000313" key="9">
    <source>
        <dbReference type="Proteomes" id="UP001597391"/>
    </source>
</evidence>
<dbReference type="SUPFAM" id="SSF103473">
    <property type="entry name" value="MFS general substrate transporter"/>
    <property type="match status" value="1"/>
</dbReference>
<accession>A0ABW5XBL1</accession>
<dbReference type="PANTHER" id="PTHR43124">
    <property type="entry name" value="PURINE EFFLUX PUMP PBUE"/>
    <property type="match status" value="1"/>
</dbReference>
<dbReference type="RefSeq" id="WP_377464944.1">
    <property type="nucleotide sequence ID" value="NZ_JBHUOP010000001.1"/>
</dbReference>
<dbReference type="Proteomes" id="UP001597391">
    <property type="component" value="Unassembled WGS sequence"/>
</dbReference>
<comment type="caution">
    <text evidence="8">The sequence shown here is derived from an EMBL/GenBank/DDBJ whole genome shotgun (WGS) entry which is preliminary data.</text>
</comment>
<dbReference type="InterPro" id="IPR050189">
    <property type="entry name" value="MFS_Efflux_Transporters"/>
</dbReference>
<keyword evidence="2" id="KW-1003">Cell membrane</keyword>
<dbReference type="EMBL" id="JBHUOP010000001">
    <property type="protein sequence ID" value="MFD2839467.1"/>
    <property type="molecule type" value="Genomic_DNA"/>
</dbReference>
<dbReference type="InterPro" id="IPR020846">
    <property type="entry name" value="MFS_dom"/>
</dbReference>
<protein>
    <submittedName>
        <fullName evidence="8">MFS transporter</fullName>
    </submittedName>
</protein>
<dbReference type="Pfam" id="PF07690">
    <property type="entry name" value="MFS_1"/>
    <property type="match status" value="1"/>
</dbReference>
<feature type="transmembrane region" description="Helical" evidence="6">
    <location>
        <begin position="294"/>
        <end position="313"/>
    </location>
</feature>
<dbReference type="PANTHER" id="PTHR43124:SF3">
    <property type="entry name" value="CHLORAMPHENICOL EFFLUX PUMP RV0191"/>
    <property type="match status" value="1"/>
</dbReference>
<evidence type="ECO:0000256" key="1">
    <source>
        <dbReference type="ARBA" id="ARBA00004651"/>
    </source>
</evidence>
<feature type="transmembrane region" description="Helical" evidence="6">
    <location>
        <begin position="52"/>
        <end position="74"/>
    </location>
</feature>
<feature type="transmembrane region" description="Helical" evidence="6">
    <location>
        <begin position="267"/>
        <end position="287"/>
    </location>
</feature>
<feature type="transmembrane region" description="Helical" evidence="6">
    <location>
        <begin position="21"/>
        <end position="46"/>
    </location>
</feature>
<feature type="transmembrane region" description="Helical" evidence="6">
    <location>
        <begin position="382"/>
        <end position="400"/>
    </location>
</feature>
<keyword evidence="5 6" id="KW-0472">Membrane</keyword>
<dbReference type="InterPro" id="IPR036259">
    <property type="entry name" value="MFS_trans_sf"/>
</dbReference>
<organism evidence="8 9">
    <name type="scientific">Populibacterium corticicola</name>
    <dbReference type="NCBI Taxonomy" id="1812826"/>
    <lineage>
        <taxon>Bacteria</taxon>
        <taxon>Bacillati</taxon>
        <taxon>Actinomycetota</taxon>
        <taxon>Actinomycetes</taxon>
        <taxon>Micrococcales</taxon>
        <taxon>Jonesiaceae</taxon>
        <taxon>Populibacterium</taxon>
    </lineage>
</organism>
<keyword evidence="4 6" id="KW-1133">Transmembrane helix</keyword>
<keyword evidence="3 6" id="KW-0812">Transmembrane</keyword>
<evidence type="ECO:0000313" key="8">
    <source>
        <dbReference type="EMBL" id="MFD2839467.1"/>
    </source>
</evidence>
<feature type="transmembrane region" description="Helical" evidence="6">
    <location>
        <begin position="319"/>
        <end position="342"/>
    </location>
</feature>
<proteinExistence type="predicted"/>
<reference evidence="9" key="1">
    <citation type="journal article" date="2019" name="Int. J. Syst. Evol. Microbiol.">
        <title>The Global Catalogue of Microorganisms (GCM) 10K type strain sequencing project: providing services to taxonomists for standard genome sequencing and annotation.</title>
        <authorList>
            <consortium name="The Broad Institute Genomics Platform"/>
            <consortium name="The Broad Institute Genome Sequencing Center for Infectious Disease"/>
            <person name="Wu L."/>
            <person name="Ma J."/>
        </authorList>
    </citation>
    <scope>NUCLEOTIDE SEQUENCE [LARGE SCALE GENOMIC DNA]</scope>
    <source>
        <strain evidence="9">KCTC 33576</strain>
    </source>
</reference>
<dbReference type="PROSITE" id="PS50850">
    <property type="entry name" value="MFS"/>
    <property type="match status" value="1"/>
</dbReference>
<comment type="subcellular location">
    <subcellularLocation>
        <location evidence="1">Cell membrane</location>
        <topology evidence="1">Multi-pass membrane protein</topology>
    </subcellularLocation>
</comment>
<evidence type="ECO:0000256" key="6">
    <source>
        <dbReference type="SAM" id="Phobius"/>
    </source>
</evidence>
<sequence length="418" mass="43633">MSNTPAQAPEGRPLREVLPALVALGVSIFIAITTELMPVGLLLLLAEDFGKSVAEVGIIVTVYATMVAVLSVPLTILTKRFERKTVLLATLAAFTLSSIVVSVSPYFWLVAVGRALGGAAHALFFAVAIGYPARLLRPADLGKGMAIVTSGVSLGFVLGVPAATALGVAFSWRVSFGIVAAVAVVLTLAVWRWLPSVPNVMSFGSAQTKVGTQETTSSGRAEKWNRSVPFISVLVVNLAVFLAHYSAYTYINPLLEHAAVAKEYVSLVLLIFGGAGLIGLAVVGRFLDVRPRAALLVTLVVFIVGLVGFALAINNLWLALFFALLWTAAFGGAPPFFSTGGVRTAVVSPDMTGAWVNATSNIGISVGAIIGGWVLAGAGLEFVPLLAAALFAVTAVIVWFSRRGFPSSPIATRVADIL</sequence>
<feature type="transmembrane region" description="Helical" evidence="6">
    <location>
        <begin position="354"/>
        <end position="376"/>
    </location>
</feature>
<feature type="transmembrane region" description="Helical" evidence="6">
    <location>
        <begin position="228"/>
        <end position="247"/>
    </location>
</feature>
<feature type="transmembrane region" description="Helical" evidence="6">
    <location>
        <begin position="86"/>
        <end position="109"/>
    </location>
</feature>